<dbReference type="InterPro" id="IPR002645">
    <property type="entry name" value="STAS_dom"/>
</dbReference>
<dbReference type="GO" id="GO:0055085">
    <property type="term" value="P:transmembrane transport"/>
    <property type="evidence" value="ECO:0007669"/>
    <property type="project" value="InterPro"/>
</dbReference>
<feature type="transmembrane region" description="Helical" evidence="5">
    <location>
        <begin position="40"/>
        <end position="57"/>
    </location>
</feature>
<dbReference type="PROSITE" id="PS50801">
    <property type="entry name" value="STAS"/>
    <property type="match status" value="1"/>
</dbReference>
<keyword evidence="2 5" id="KW-0812">Transmembrane</keyword>
<feature type="transmembrane region" description="Helical" evidence="5">
    <location>
        <begin position="190"/>
        <end position="209"/>
    </location>
</feature>
<keyword evidence="3 5" id="KW-1133">Transmembrane helix</keyword>
<protein>
    <submittedName>
        <fullName evidence="7">MFS transporter</fullName>
    </submittedName>
</protein>
<feature type="transmembrane region" description="Helical" evidence="5">
    <location>
        <begin position="63"/>
        <end position="82"/>
    </location>
</feature>
<dbReference type="Proteomes" id="UP000288351">
    <property type="component" value="Unassembled WGS sequence"/>
</dbReference>
<feature type="transmembrane region" description="Helical" evidence="5">
    <location>
        <begin position="257"/>
        <end position="281"/>
    </location>
</feature>
<accession>A0A401QVH4</accession>
<evidence type="ECO:0000313" key="8">
    <source>
        <dbReference type="Proteomes" id="UP000288351"/>
    </source>
</evidence>
<comment type="caution">
    <text evidence="7">The sequence shown here is derived from an EMBL/GenBank/DDBJ whole genome shotgun (WGS) entry which is preliminary data.</text>
</comment>
<name>A0A401QVH4_STRNR</name>
<dbReference type="SUPFAM" id="SSF52091">
    <property type="entry name" value="SpoIIaa-like"/>
    <property type="match status" value="1"/>
</dbReference>
<feature type="transmembrane region" description="Helical" evidence="5">
    <location>
        <begin position="112"/>
        <end position="129"/>
    </location>
</feature>
<evidence type="ECO:0000256" key="1">
    <source>
        <dbReference type="ARBA" id="ARBA00004141"/>
    </source>
</evidence>
<dbReference type="RefSeq" id="WP_045787981.1">
    <property type="nucleotide sequence ID" value="NZ_BHXC01000006.1"/>
</dbReference>
<feature type="transmembrane region" description="Helical" evidence="5">
    <location>
        <begin position="390"/>
        <end position="421"/>
    </location>
</feature>
<feature type="transmembrane region" description="Helical" evidence="5">
    <location>
        <begin position="141"/>
        <end position="159"/>
    </location>
</feature>
<evidence type="ECO:0000256" key="4">
    <source>
        <dbReference type="ARBA" id="ARBA00023136"/>
    </source>
</evidence>
<dbReference type="EMBL" id="BHXC01000006">
    <property type="protein sequence ID" value="GCB89405.1"/>
    <property type="molecule type" value="Genomic_DNA"/>
</dbReference>
<dbReference type="InterPro" id="IPR036513">
    <property type="entry name" value="STAS_dom_sf"/>
</dbReference>
<organism evidence="7 8">
    <name type="scientific">Streptomyces noursei</name>
    <name type="common">Streptomyces albulus</name>
    <dbReference type="NCBI Taxonomy" id="1971"/>
    <lineage>
        <taxon>Bacteria</taxon>
        <taxon>Bacillati</taxon>
        <taxon>Actinomycetota</taxon>
        <taxon>Actinomycetes</taxon>
        <taxon>Kitasatosporales</taxon>
        <taxon>Streptomycetaceae</taxon>
        <taxon>Streptomyces</taxon>
    </lineage>
</organism>
<feature type="transmembrane region" description="Helical" evidence="5">
    <location>
        <begin position="336"/>
        <end position="369"/>
    </location>
</feature>
<proteinExistence type="predicted"/>
<dbReference type="Gene3D" id="3.30.750.24">
    <property type="entry name" value="STAS domain"/>
    <property type="match status" value="1"/>
</dbReference>
<evidence type="ECO:0000256" key="5">
    <source>
        <dbReference type="SAM" id="Phobius"/>
    </source>
</evidence>
<dbReference type="CDD" id="cd07042">
    <property type="entry name" value="STAS_SulP_like_sulfate_transporter"/>
    <property type="match status" value="1"/>
</dbReference>
<keyword evidence="4 5" id="KW-0472">Membrane</keyword>
<evidence type="ECO:0000256" key="3">
    <source>
        <dbReference type="ARBA" id="ARBA00022989"/>
    </source>
</evidence>
<evidence type="ECO:0000313" key="7">
    <source>
        <dbReference type="EMBL" id="GCB89405.1"/>
    </source>
</evidence>
<sequence>MNPGRGRPTRLVRVGRRRISQLLPDRADLAALRRAPRKDVFAGLTVAVAALPLSIGFGVASGLGARAGLVTAVVAGCLAAVFGGARLQITGPSGVMAVVLAPIAAAHGTPGVLTTGLLTGLLLLGLSLGRASRYMRCVPTPVVKGFILGAAVVIIAQQVPPALGRHVPHGEAVAASALGALRAFCSDPNWPALGITVGTLLVCLCGARLRPAVPFPLLAVAAATVVAEVARLPLARIGHLPTSLPTPSPGFLVPGEVLALLPTAVTVTVLVALESLMTAAAADALSGRERHDGQRVLFGQGLANLAVPFFGGVAATGTVCRTAINVRSGAVSQLAALTNAAVVALVVLVAAPLVSAVPLAALAGVLIATATRMIDVAALRALGRVGRGQAAIAALTGALTLTVDLVTAVLTGTALAVVLALRTVAASARVDQVWVPVHRAPHTGTGPAPATPDAQIAVHRFAGPLLFTTADRVLRPVFAARGRAVVLDLERVTGLDTTAILTLADVIDHHVRRGAVVHLSGVSDPHRAHLDALGVLGKLPPGALCTTVAEAVAHARAQLHPVTPAAQEGPSSHPQV</sequence>
<reference evidence="7 8" key="1">
    <citation type="journal article" date="2019" name="Microbiol. Resour. Announc.">
        <title>Draft Genome Sequence of the Most Traditional epsilon-Poly-l-Lysine Producer, Streptomyces albulus NBRC14147.</title>
        <authorList>
            <person name="Yamanaka K."/>
            <person name="Hamano Y."/>
        </authorList>
    </citation>
    <scope>NUCLEOTIDE SEQUENCE [LARGE SCALE GENOMIC DNA]</scope>
    <source>
        <strain evidence="7 8">NBRC 14147</strain>
    </source>
</reference>
<evidence type="ECO:0000259" key="6">
    <source>
        <dbReference type="PROSITE" id="PS50801"/>
    </source>
</evidence>
<feature type="domain" description="STAS" evidence="6">
    <location>
        <begin position="456"/>
        <end position="555"/>
    </location>
</feature>
<dbReference type="AlphaFoldDB" id="A0A401QVH4"/>
<dbReference type="InterPro" id="IPR001902">
    <property type="entry name" value="SLC26A/SulP_fam"/>
</dbReference>
<dbReference type="PANTHER" id="PTHR11814">
    <property type="entry name" value="SULFATE TRANSPORTER"/>
    <property type="match status" value="1"/>
</dbReference>
<dbReference type="Pfam" id="PF01740">
    <property type="entry name" value="STAS"/>
    <property type="match status" value="1"/>
</dbReference>
<evidence type="ECO:0000256" key="2">
    <source>
        <dbReference type="ARBA" id="ARBA00022692"/>
    </source>
</evidence>
<dbReference type="Pfam" id="PF00916">
    <property type="entry name" value="Sulfate_transp"/>
    <property type="match status" value="1"/>
</dbReference>
<feature type="transmembrane region" description="Helical" evidence="5">
    <location>
        <begin position="302"/>
        <end position="324"/>
    </location>
</feature>
<dbReference type="InterPro" id="IPR011547">
    <property type="entry name" value="SLC26A/SulP_dom"/>
</dbReference>
<feature type="transmembrane region" description="Helical" evidence="5">
    <location>
        <begin position="216"/>
        <end position="237"/>
    </location>
</feature>
<gene>
    <name evidence="7" type="ORF">SALB_02079</name>
</gene>
<comment type="subcellular location">
    <subcellularLocation>
        <location evidence="1">Membrane</location>
        <topology evidence="1">Multi-pass membrane protein</topology>
    </subcellularLocation>
</comment>
<dbReference type="GO" id="GO:0016020">
    <property type="term" value="C:membrane"/>
    <property type="evidence" value="ECO:0007669"/>
    <property type="project" value="UniProtKB-SubCell"/>
</dbReference>